<organism evidence="1 2">
    <name type="scientific">Amanita thiersii Skay4041</name>
    <dbReference type="NCBI Taxonomy" id="703135"/>
    <lineage>
        <taxon>Eukaryota</taxon>
        <taxon>Fungi</taxon>
        <taxon>Dikarya</taxon>
        <taxon>Basidiomycota</taxon>
        <taxon>Agaricomycotina</taxon>
        <taxon>Agaricomycetes</taxon>
        <taxon>Agaricomycetidae</taxon>
        <taxon>Agaricales</taxon>
        <taxon>Pluteineae</taxon>
        <taxon>Amanitaceae</taxon>
        <taxon>Amanita</taxon>
    </lineage>
</organism>
<dbReference type="Proteomes" id="UP000242287">
    <property type="component" value="Unassembled WGS sequence"/>
</dbReference>
<name>A0A2A9NAT0_9AGAR</name>
<dbReference type="PANTHER" id="PTHR33481">
    <property type="entry name" value="REVERSE TRANSCRIPTASE"/>
    <property type="match status" value="1"/>
</dbReference>
<sequence>QQSIHKACQSYYRETIQEALNSRKPWKLLKWGNVRPPPAFSMIKLANGKQVSSLPELWSCLHNQFNSSSAITPALEEINTYQQFPHRLFNPISKMEIHKALVKTKNGSAPGPDHLTWHHLKFLWNSHECFQHQLHQSLAWSGVTFWPLQFKASTTLVIPKPNKSNYSTPKAYRPICLLNTISKLTTKVLVECMNMEAILH</sequence>
<evidence type="ECO:0000313" key="1">
    <source>
        <dbReference type="EMBL" id="PFH44822.1"/>
    </source>
</evidence>
<feature type="non-terminal residue" evidence="1">
    <location>
        <position position="1"/>
    </location>
</feature>
<dbReference type="STRING" id="703135.A0A2A9NAT0"/>
<protein>
    <recommendedName>
        <fullName evidence="3">Reverse transcriptase domain-containing protein</fullName>
    </recommendedName>
</protein>
<accession>A0A2A9NAT0</accession>
<evidence type="ECO:0000313" key="2">
    <source>
        <dbReference type="Proteomes" id="UP000242287"/>
    </source>
</evidence>
<gene>
    <name evidence="1" type="ORF">AMATHDRAFT_166031</name>
</gene>
<evidence type="ECO:0008006" key="3">
    <source>
        <dbReference type="Google" id="ProtNLM"/>
    </source>
</evidence>
<dbReference type="AlphaFoldDB" id="A0A2A9NAT0"/>
<dbReference type="EMBL" id="KZ302807">
    <property type="protein sequence ID" value="PFH44822.1"/>
    <property type="molecule type" value="Genomic_DNA"/>
</dbReference>
<keyword evidence="2" id="KW-1185">Reference proteome</keyword>
<reference evidence="1 2" key="1">
    <citation type="submission" date="2014-02" db="EMBL/GenBank/DDBJ databases">
        <title>Transposable element dynamics among asymbiotic and ectomycorrhizal Amanita fungi.</title>
        <authorList>
            <consortium name="DOE Joint Genome Institute"/>
            <person name="Hess J."/>
            <person name="Skrede I."/>
            <person name="Wolfe B."/>
            <person name="LaButti K."/>
            <person name="Ohm R.A."/>
            <person name="Grigoriev I.V."/>
            <person name="Pringle A."/>
        </authorList>
    </citation>
    <scope>NUCLEOTIDE SEQUENCE [LARGE SCALE GENOMIC DNA]</scope>
    <source>
        <strain evidence="1 2">SKay4041</strain>
    </source>
</reference>
<proteinExistence type="predicted"/>
<dbReference type="OrthoDB" id="412006at2759"/>
<dbReference type="PANTHER" id="PTHR33481:SF1">
    <property type="entry name" value="ENDONUCLEASE_EXONUCLEASE_PHOSPHATASE DOMAIN-CONTAINING PROTEIN-RELATED"/>
    <property type="match status" value="1"/>
</dbReference>